<accession>A0A5C0UEX5</accession>
<dbReference type="AlphaFoldDB" id="A0A5C0UEX5"/>
<keyword evidence="1 3" id="KW-0489">Methyltransferase</keyword>
<dbReference type="Proteomes" id="UP000325155">
    <property type="component" value="Chromosome"/>
</dbReference>
<dbReference type="SUPFAM" id="SSF53335">
    <property type="entry name" value="S-adenosyl-L-methionine-dependent methyltransferases"/>
    <property type="match status" value="1"/>
</dbReference>
<proteinExistence type="predicted"/>
<dbReference type="CDD" id="cd02440">
    <property type="entry name" value="AdoMet_MTases"/>
    <property type="match status" value="1"/>
</dbReference>
<dbReference type="EMBL" id="CP043315">
    <property type="protein sequence ID" value="QEK37822.1"/>
    <property type="molecule type" value="Genomic_DNA"/>
</dbReference>
<dbReference type="GO" id="GO:0031167">
    <property type="term" value="P:rRNA methylation"/>
    <property type="evidence" value="ECO:0007669"/>
    <property type="project" value="InterPro"/>
</dbReference>
<evidence type="ECO:0000256" key="2">
    <source>
        <dbReference type="ARBA" id="ARBA00022679"/>
    </source>
</evidence>
<dbReference type="OrthoDB" id="9803017at2"/>
<keyword evidence="4" id="KW-1185">Reference proteome</keyword>
<dbReference type="Gene3D" id="3.40.50.150">
    <property type="entry name" value="Vaccinia Virus protein VP39"/>
    <property type="match status" value="1"/>
</dbReference>
<dbReference type="KEGG" id="cip:FZC35_00255"/>
<sequence>MKSMPVIHPARPPLARIRRVIFDTIESRQKINKVLDLCCGSGSLGLEALSRGANEVVFVDKDPSVIRNLNETVKKWDINSDILNIKARTYISNALKVNFPDEVFDTLFIDLPFPEQKENLVLENLLEKNLIDENSIISVRSYRKHQYEHANFKVLKEKIEGKSHIMFLQKA</sequence>
<dbReference type="PANTHER" id="PTHR43542">
    <property type="entry name" value="METHYLTRANSFERASE"/>
    <property type="match status" value="1"/>
</dbReference>
<dbReference type="GO" id="GO:0008168">
    <property type="term" value="F:methyltransferase activity"/>
    <property type="evidence" value="ECO:0007669"/>
    <property type="project" value="UniProtKB-KW"/>
</dbReference>
<evidence type="ECO:0000313" key="3">
    <source>
        <dbReference type="EMBL" id="QEK37822.1"/>
    </source>
</evidence>
<reference evidence="3 4" key="1">
    <citation type="submission" date="2019-08" db="EMBL/GenBank/DDBJ databases">
        <title>Highly reduced genomes of protist endosymbionts show evolutionary convergence.</title>
        <authorList>
            <person name="George E."/>
            <person name="Husnik F."/>
            <person name="Tashyreva D."/>
            <person name="Prokopchuk G."/>
            <person name="Horak A."/>
            <person name="Kwong W.K."/>
            <person name="Lukes J."/>
            <person name="Keeling P.J."/>
        </authorList>
    </citation>
    <scope>NUCLEOTIDE SEQUENCE [LARGE SCALE GENOMIC DNA]</scope>
    <source>
        <strain evidence="3">1605</strain>
    </source>
</reference>
<dbReference type="PIRSF" id="PIRSF004553">
    <property type="entry name" value="CHP00095"/>
    <property type="match status" value="1"/>
</dbReference>
<dbReference type="InterPro" id="IPR029063">
    <property type="entry name" value="SAM-dependent_MTases_sf"/>
</dbReference>
<evidence type="ECO:0000256" key="1">
    <source>
        <dbReference type="ARBA" id="ARBA00022603"/>
    </source>
</evidence>
<protein>
    <submittedName>
        <fullName evidence="3">Methyltransferase domain-containing protein</fullName>
    </submittedName>
</protein>
<dbReference type="Pfam" id="PF03602">
    <property type="entry name" value="Cons_hypoth95"/>
    <property type="match status" value="1"/>
</dbReference>
<gene>
    <name evidence="3" type="ORF">FZC35_00255</name>
</gene>
<name>A0A5C0UEX5_9PROT</name>
<organism evidence="3 4">
    <name type="scientific">Candidatus Cytomitobacter indipagum</name>
    <dbReference type="NCBI Taxonomy" id="2601575"/>
    <lineage>
        <taxon>Bacteria</taxon>
        <taxon>Pseudomonadati</taxon>
        <taxon>Pseudomonadota</taxon>
        <taxon>Alphaproteobacteria</taxon>
        <taxon>Holosporales</taxon>
        <taxon>Holosporaceae</taxon>
        <taxon>Candidatus Cytomitobacter</taxon>
    </lineage>
</organism>
<dbReference type="InterPro" id="IPR004398">
    <property type="entry name" value="RNA_MeTrfase_RsmD"/>
</dbReference>
<dbReference type="PANTHER" id="PTHR43542:SF1">
    <property type="entry name" value="METHYLTRANSFERASE"/>
    <property type="match status" value="1"/>
</dbReference>
<keyword evidence="2 3" id="KW-0808">Transferase</keyword>
<evidence type="ECO:0000313" key="4">
    <source>
        <dbReference type="Proteomes" id="UP000325155"/>
    </source>
</evidence>